<dbReference type="InterPro" id="IPR007354">
    <property type="entry name" value="CruF-like"/>
</dbReference>
<feature type="transmembrane region" description="Helical" evidence="1">
    <location>
        <begin position="16"/>
        <end position="34"/>
    </location>
</feature>
<dbReference type="OrthoDB" id="9811293at2"/>
<evidence type="ECO:0000313" key="2">
    <source>
        <dbReference type="EMBL" id="QGM44581.1"/>
    </source>
</evidence>
<dbReference type="AlphaFoldDB" id="A0A6B8KBZ7"/>
<name>A0A6B8KBZ7_9HYPH</name>
<accession>A0A6B8KBZ7</accession>
<feature type="transmembrane region" description="Helical" evidence="1">
    <location>
        <begin position="40"/>
        <end position="57"/>
    </location>
</feature>
<dbReference type="Pfam" id="PF04240">
    <property type="entry name" value="Caroten_synth"/>
    <property type="match status" value="1"/>
</dbReference>
<organism evidence="2 3">
    <name type="scientific">Methylocystis heyeri</name>
    <dbReference type="NCBI Taxonomy" id="391905"/>
    <lineage>
        <taxon>Bacteria</taxon>
        <taxon>Pseudomonadati</taxon>
        <taxon>Pseudomonadota</taxon>
        <taxon>Alphaproteobacteria</taxon>
        <taxon>Hyphomicrobiales</taxon>
        <taxon>Methylocystaceae</taxon>
        <taxon>Methylocystis</taxon>
    </lineage>
</organism>
<feature type="transmembrane region" description="Helical" evidence="1">
    <location>
        <begin position="219"/>
        <end position="241"/>
    </location>
</feature>
<keyword evidence="3" id="KW-1185">Reference proteome</keyword>
<dbReference type="RefSeq" id="WP_136494880.1">
    <property type="nucleotide sequence ID" value="NZ_CP046052.1"/>
</dbReference>
<reference evidence="2 3" key="1">
    <citation type="submission" date="2019-11" db="EMBL/GenBank/DDBJ databases">
        <title>The genome sequence of Methylocystis heyeri.</title>
        <authorList>
            <person name="Oshkin I.Y."/>
            <person name="Miroshnikov K."/>
            <person name="Dedysh S.N."/>
        </authorList>
    </citation>
    <scope>NUCLEOTIDE SEQUENCE [LARGE SCALE GENOMIC DNA]</scope>
    <source>
        <strain evidence="2 3">H2</strain>
    </source>
</reference>
<feature type="transmembrane region" description="Helical" evidence="1">
    <location>
        <begin position="141"/>
        <end position="159"/>
    </location>
</feature>
<dbReference type="PANTHER" id="PTHR39419">
    <property type="entry name" value="SLL0814 PROTEIN"/>
    <property type="match status" value="1"/>
</dbReference>
<feature type="transmembrane region" description="Helical" evidence="1">
    <location>
        <begin position="187"/>
        <end position="207"/>
    </location>
</feature>
<keyword evidence="1" id="KW-0472">Membrane</keyword>
<sequence length="295" mass="32864">MMLQGRCYLSSHWREAIIWSLIAVYLALGALYAWDPSPFTLWWAAIGCACAFIHCVRNYRFGNALALLAICLVVSFTTENIGSATGLIFGRYHFEVGAALPHVGAISIIVGGVWFGMGYFAWIVASTILDNADRRLNENGNIVLLPIVAALVMTQWDFVMDAPMATISKAWIWHEGGAVFGAPLTNYFGWLLTSWLFYQGFAFYLASRRSIPVPTRESAYRLVAILFYAFSGLTHLTPWLIDQSGDVADATGYVWRVHDIREATVAAMLFTMFFTSIIAAARLARTYKKPSTQII</sequence>
<dbReference type="KEGG" id="mhey:H2LOC_002125"/>
<evidence type="ECO:0000256" key="1">
    <source>
        <dbReference type="SAM" id="Phobius"/>
    </source>
</evidence>
<gene>
    <name evidence="2" type="ORF">H2LOC_002125</name>
</gene>
<protein>
    <submittedName>
        <fullName evidence="2">Carotenoid biosynthesis protein</fullName>
    </submittedName>
</protein>
<dbReference type="EMBL" id="CP046052">
    <property type="protein sequence ID" value="QGM44581.1"/>
    <property type="molecule type" value="Genomic_DNA"/>
</dbReference>
<feature type="transmembrane region" description="Helical" evidence="1">
    <location>
        <begin position="263"/>
        <end position="284"/>
    </location>
</feature>
<feature type="transmembrane region" description="Helical" evidence="1">
    <location>
        <begin position="102"/>
        <end position="129"/>
    </location>
</feature>
<evidence type="ECO:0000313" key="3">
    <source>
        <dbReference type="Proteomes" id="UP000309061"/>
    </source>
</evidence>
<keyword evidence="1" id="KW-1133">Transmembrane helix</keyword>
<feature type="transmembrane region" description="Helical" evidence="1">
    <location>
        <begin position="64"/>
        <end position="90"/>
    </location>
</feature>
<dbReference type="PANTHER" id="PTHR39419:SF1">
    <property type="entry name" value="SLL0814 PROTEIN"/>
    <property type="match status" value="1"/>
</dbReference>
<keyword evidence="1" id="KW-0812">Transmembrane</keyword>
<dbReference type="Proteomes" id="UP000309061">
    <property type="component" value="Chromosome"/>
</dbReference>
<proteinExistence type="predicted"/>